<dbReference type="InterPro" id="IPR033932">
    <property type="entry name" value="YtcJ-like"/>
</dbReference>
<dbReference type="PANTHER" id="PTHR22642">
    <property type="entry name" value="IMIDAZOLONEPROPIONASE"/>
    <property type="match status" value="1"/>
</dbReference>
<dbReference type="Gene3D" id="2.30.40.10">
    <property type="entry name" value="Urease, subunit C, domain 1"/>
    <property type="match status" value="1"/>
</dbReference>
<dbReference type="Proteomes" id="UP000183208">
    <property type="component" value="Unassembled WGS sequence"/>
</dbReference>
<evidence type="ECO:0000259" key="1">
    <source>
        <dbReference type="Pfam" id="PF07969"/>
    </source>
</evidence>
<evidence type="ECO:0000313" key="2">
    <source>
        <dbReference type="EMBL" id="SEE37933.1"/>
    </source>
</evidence>
<accession>A0A1H5ICI9</accession>
<dbReference type="CDD" id="cd01300">
    <property type="entry name" value="YtcJ_like"/>
    <property type="match status" value="1"/>
</dbReference>
<dbReference type="GO" id="GO:0016810">
    <property type="term" value="F:hydrolase activity, acting on carbon-nitrogen (but not peptide) bonds"/>
    <property type="evidence" value="ECO:0007669"/>
    <property type="project" value="InterPro"/>
</dbReference>
<reference evidence="2 3" key="1">
    <citation type="submission" date="2016-10" db="EMBL/GenBank/DDBJ databases">
        <authorList>
            <person name="de Groot N.N."/>
        </authorList>
    </citation>
    <scope>NUCLEOTIDE SEQUENCE [LARGE SCALE GENOMIC DNA]</scope>
    <source>
        <strain evidence="2 3">GAS522</strain>
    </source>
</reference>
<dbReference type="InterPro" id="IPR013108">
    <property type="entry name" value="Amidohydro_3"/>
</dbReference>
<name>A0A1H5ICI9_9BRAD</name>
<gene>
    <name evidence="2" type="ORF">SAMN05444171_7243</name>
</gene>
<protein>
    <recommendedName>
        <fullName evidence="1">Amidohydrolase 3 domain-containing protein</fullName>
    </recommendedName>
</protein>
<evidence type="ECO:0000313" key="3">
    <source>
        <dbReference type="Proteomes" id="UP000183208"/>
    </source>
</evidence>
<dbReference type="AlphaFoldDB" id="A0A1H5ICI9"/>
<proteinExistence type="predicted"/>
<dbReference type="InterPro" id="IPR032466">
    <property type="entry name" value="Metal_Hydrolase"/>
</dbReference>
<dbReference type="SUPFAM" id="SSF51338">
    <property type="entry name" value="Composite domain of metallo-dependent hydrolases"/>
    <property type="match status" value="1"/>
</dbReference>
<feature type="domain" description="Amidohydrolase 3" evidence="1">
    <location>
        <begin position="93"/>
        <end position="570"/>
    </location>
</feature>
<dbReference type="Gene3D" id="3.20.20.140">
    <property type="entry name" value="Metal-dependent hydrolases"/>
    <property type="match status" value="1"/>
</dbReference>
<sequence length="574" mass="62718">MCLSCNPGMVRFLEMMTSRRAVLGGSAAVLTAPLWLPEVRAQDPRAELLFRNGTVITMDPSKPRAQAVAASGGKIIGVGSDSELEGLRSPQTRIIDLDGGTLLPGLIDPHMHSVFVLFENWIDAGPFVNATMEDVVARLKASVAKAEPGAWIKAWQFDATITPGKANIDLALLDQIAPDNPLYLFESNGHIAHVNSKALAVAGVTRDTPDPPLGRFGRDANGNLTGRLEEGAAFEPFVAKMGQPTPDEIAAAVRRLFDRAASRGCTGLFDCAIGFPNAGHLKLLQAVMAKDPPIRFGGTLVSTQMKAWRDAGLKPGFGNDRFRINAVKAWSDGSNQGRTGFQRQPYLKSESRGALNYTPEQLTQVIREAHEEGWQVCVHSNGDAAIDTTIDAYEAVLKAKPRADHRHRIEHCSILHDDQIARMKALELSPSFLIGHVHYWGRAFRDDILGPERANRLDPCASALKGGLRPTLHSDWSVTDIGPLRMVENAVTRTMRDGGEVLNPAERISVEAALRMVTSDAAWQCRYDFTRVLSQGKAADLVILDKDPTLVDPLAIRDIPVRETWLDGERRFQA</sequence>
<dbReference type="Pfam" id="PF07969">
    <property type="entry name" value="Amidohydro_3"/>
    <property type="match status" value="1"/>
</dbReference>
<dbReference type="Gene3D" id="3.10.310.70">
    <property type="match status" value="1"/>
</dbReference>
<dbReference type="InterPro" id="IPR011059">
    <property type="entry name" value="Metal-dep_hydrolase_composite"/>
</dbReference>
<dbReference type="OrthoDB" id="9811399at2"/>
<dbReference type="SUPFAM" id="SSF51556">
    <property type="entry name" value="Metallo-dependent hydrolases"/>
    <property type="match status" value="1"/>
</dbReference>
<organism evidence="2 3">
    <name type="scientific">Bradyrhizobium lablabi</name>
    <dbReference type="NCBI Taxonomy" id="722472"/>
    <lineage>
        <taxon>Bacteria</taxon>
        <taxon>Pseudomonadati</taxon>
        <taxon>Pseudomonadota</taxon>
        <taxon>Alphaproteobacteria</taxon>
        <taxon>Hyphomicrobiales</taxon>
        <taxon>Nitrobacteraceae</taxon>
        <taxon>Bradyrhizobium</taxon>
    </lineage>
</organism>
<dbReference type="RefSeq" id="WP_074829209.1">
    <property type="nucleotide sequence ID" value="NZ_FNTI01000001.1"/>
</dbReference>
<dbReference type="EMBL" id="FNTI01000001">
    <property type="protein sequence ID" value="SEE37933.1"/>
    <property type="molecule type" value="Genomic_DNA"/>
</dbReference>
<dbReference type="PANTHER" id="PTHR22642:SF2">
    <property type="entry name" value="PROTEIN LONG AFTER FAR-RED 3"/>
    <property type="match status" value="1"/>
</dbReference>